<keyword evidence="4 6" id="KW-1133">Transmembrane helix</keyword>
<gene>
    <name evidence="8" type="ORF">SAMN04488024_101539</name>
</gene>
<evidence type="ECO:0000256" key="3">
    <source>
        <dbReference type="ARBA" id="ARBA00022692"/>
    </source>
</evidence>
<evidence type="ECO:0000313" key="8">
    <source>
        <dbReference type="EMBL" id="SDC21579.1"/>
    </source>
</evidence>
<evidence type="ECO:0000256" key="1">
    <source>
        <dbReference type="ARBA" id="ARBA00004651"/>
    </source>
</evidence>
<dbReference type="SUPFAM" id="SSF103481">
    <property type="entry name" value="Multidrug resistance efflux transporter EmrE"/>
    <property type="match status" value="2"/>
</dbReference>
<dbReference type="InterPro" id="IPR051258">
    <property type="entry name" value="Diverse_Substrate_Transporter"/>
</dbReference>
<protein>
    <submittedName>
        <fullName evidence="8">Threonine/homoserine efflux transporter RhtA</fullName>
    </submittedName>
</protein>
<dbReference type="InterPro" id="IPR037185">
    <property type="entry name" value="EmrE-like"/>
</dbReference>
<dbReference type="Pfam" id="PF00892">
    <property type="entry name" value="EamA"/>
    <property type="match status" value="2"/>
</dbReference>
<comment type="subcellular location">
    <subcellularLocation>
        <location evidence="1">Cell membrane</location>
        <topology evidence="1">Multi-pass membrane protein</topology>
    </subcellularLocation>
</comment>
<dbReference type="AlphaFoldDB" id="A0A1G6JS54"/>
<feature type="transmembrane region" description="Helical" evidence="6">
    <location>
        <begin position="119"/>
        <end position="135"/>
    </location>
</feature>
<dbReference type="PANTHER" id="PTHR42920:SF5">
    <property type="entry name" value="EAMA DOMAIN-CONTAINING PROTEIN"/>
    <property type="match status" value="1"/>
</dbReference>
<keyword evidence="2" id="KW-1003">Cell membrane</keyword>
<feature type="transmembrane region" description="Helical" evidence="6">
    <location>
        <begin position="206"/>
        <end position="226"/>
    </location>
</feature>
<accession>A0A1G6JS54</accession>
<dbReference type="PANTHER" id="PTHR42920">
    <property type="entry name" value="OS03G0707200 PROTEIN-RELATED"/>
    <property type="match status" value="1"/>
</dbReference>
<name>A0A1G6JS54_9SPHI</name>
<dbReference type="RefSeq" id="WP_090764220.1">
    <property type="nucleotide sequence ID" value="NZ_FMZH01000001.1"/>
</dbReference>
<feature type="transmembrane region" description="Helical" evidence="6">
    <location>
        <begin position="174"/>
        <end position="194"/>
    </location>
</feature>
<feature type="transmembrane region" description="Helical" evidence="6">
    <location>
        <begin position="65"/>
        <end position="85"/>
    </location>
</feature>
<proteinExistence type="predicted"/>
<evidence type="ECO:0000313" key="9">
    <source>
        <dbReference type="Proteomes" id="UP000199455"/>
    </source>
</evidence>
<feature type="domain" description="EamA" evidence="7">
    <location>
        <begin position="8"/>
        <end position="136"/>
    </location>
</feature>
<evidence type="ECO:0000256" key="5">
    <source>
        <dbReference type="ARBA" id="ARBA00023136"/>
    </source>
</evidence>
<dbReference type="GO" id="GO:0005886">
    <property type="term" value="C:plasma membrane"/>
    <property type="evidence" value="ECO:0007669"/>
    <property type="project" value="UniProtKB-SubCell"/>
</dbReference>
<dbReference type="EMBL" id="FMZH01000001">
    <property type="protein sequence ID" value="SDC21579.1"/>
    <property type="molecule type" value="Genomic_DNA"/>
</dbReference>
<feature type="transmembrane region" description="Helical" evidence="6">
    <location>
        <begin position="91"/>
        <end position="112"/>
    </location>
</feature>
<feature type="transmembrane region" description="Helical" evidence="6">
    <location>
        <begin position="33"/>
        <end position="53"/>
    </location>
</feature>
<evidence type="ECO:0000256" key="4">
    <source>
        <dbReference type="ARBA" id="ARBA00022989"/>
    </source>
</evidence>
<feature type="domain" description="EamA" evidence="7">
    <location>
        <begin position="146"/>
        <end position="276"/>
    </location>
</feature>
<evidence type="ECO:0000256" key="6">
    <source>
        <dbReference type="SAM" id="Phobius"/>
    </source>
</evidence>
<keyword evidence="3 6" id="KW-0812">Transmembrane</keyword>
<keyword evidence="9" id="KW-1185">Reference proteome</keyword>
<organism evidence="8 9">
    <name type="scientific">Pedobacter soli</name>
    <dbReference type="NCBI Taxonomy" id="390242"/>
    <lineage>
        <taxon>Bacteria</taxon>
        <taxon>Pseudomonadati</taxon>
        <taxon>Bacteroidota</taxon>
        <taxon>Sphingobacteriia</taxon>
        <taxon>Sphingobacteriales</taxon>
        <taxon>Sphingobacteriaceae</taxon>
        <taxon>Pedobacter</taxon>
    </lineage>
</organism>
<keyword evidence="5 6" id="KW-0472">Membrane</keyword>
<dbReference type="InterPro" id="IPR000620">
    <property type="entry name" value="EamA_dom"/>
</dbReference>
<dbReference type="Proteomes" id="UP000199455">
    <property type="component" value="Unassembled WGS sequence"/>
</dbReference>
<evidence type="ECO:0000259" key="7">
    <source>
        <dbReference type="Pfam" id="PF00892"/>
    </source>
</evidence>
<dbReference type="STRING" id="390242.SAMN04488024_101539"/>
<evidence type="ECO:0000256" key="2">
    <source>
        <dbReference type="ARBA" id="ARBA00022475"/>
    </source>
</evidence>
<reference evidence="9" key="1">
    <citation type="submission" date="2016-10" db="EMBL/GenBank/DDBJ databases">
        <authorList>
            <person name="Varghese N."/>
            <person name="Submissions S."/>
        </authorList>
    </citation>
    <scope>NUCLEOTIDE SEQUENCE [LARGE SCALE GENOMIC DNA]</scope>
    <source>
        <strain evidence="9">DSM 18609</strain>
    </source>
</reference>
<feature type="transmembrane region" description="Helical" evidence="6">
    <location>
        <begin position="141"/>
        <end position="162"/>
    </location>
</feature>
<sequence length="304" mass="33066">MGKKNIFLVLLIIGTAFWGLSFSITKLSISNHSPQLFLLYRFIGATLVLAVVFRKKMKQLNYKSILSGALLAIPLMLGIGLQTLGIKLTSASQAAFLAGTTVVIVPLLKMALYKKLPHLKIWVAAGLSLTGLFIISVKNGFAINVGDLFTIGGAIGFAYYLFRVEEEAAKVDIVATIVPMFATCALLTFGAVIWSTEESLVPADNTFWLGVIFCSLFSTAYMYSVSNVAQQYISAERVAVIYLLEPIFGAFAAAYLIGEVITWQLLIGGLFIFAGMGISELKLKAFRNLFGQTAKPVTTHLNEH</sequence>
<feature type="transmembrane region" description="Helical" evidence="6">
    <location>
        <begin position="263"/>
        <end position="281"/>
    </location>
</feature>
<feature type="transmembrane region" description="Helical" evidence="6">
    <location>
        <begin position="238"/>
        <end position="257"/>
    </location>
</feature>